<dbReference type="PANTHER" id="PTHR36577">
    <property type="entry name" value="DUF521 DOMAIN PROTEIN (AFU_ORTHOLOGUE AFUA_6G00490)"/>
    <property type="match status" value="1"/>
</dbReference>
<evidence type="ECO:0000313" key="5">
    <source>
        <dbReference type="Proteomes" id="UP001139447"/>
    </source>
</evidence>
<evidence type="ECO:0000313" key="4">
    <source>
        <dbReference type="EMBL" id="MCJ0765893.1"/>
    </source>
</evidence>
<comment type="caution">
    <text evidence="4">The sequence shown here is derived from an EMBL/GenBank/DDBJ whole genome shotgun (WGS) entry which is preliminary data.</text>
</comment>
<sequence>MRATLIEETSRQTGSMQLTPEEQAMLRGEKGPAVQEAMEFQIEVGSFFEARRFVPITHAHVMGDIEVMGDGGLDHLRGMGEKHARCSVPTSSNAQCMHFHDDARLRQDEDEADKEREILARYKTMRIATTDSCIPYQQVYQPKLGEHVAWGDTGTVIYANSVLGARTNFEAGKASFAAALTGRTPEYGFHLDDARAGSILVSLQASMTDFADWGALGKIVGHPHQDYFAVPVFDEFKRMPSSDELKHLGASLASYGSMAMFHMVGVTPEAQTREMAFRSKAPQHTMVVTDRDIQAVYDAYRYQDSASNIVVFSGPQLSLFEMQGLAELFEGRTVAPGMAAVVTTNHMVYCDAKRLGYVQTLENAGVTILQGVCFYILQRLSKIREENGWTNLISNSGKLVNTITAHRFNTVLRRTRECVDIACTGRLA</sequence>
<organism evidence="4 5">
    <name type="scientific">Variovorax terrae</name>
    <dbReference type="NCBI Taxonomy" id="2923278"/>
    <lineage>
        <taxon>Bacteria</taxon>
        <taxon>Pseudomonadati</taxon>
        <taxon>Pseudomonadota</taxon>
        <taxon>Betaproteobacteria</taxon>
        <taxon>Burkholderiales</taxon>
        <taxon>Comamonadaceae</taxon>
        <taxon>Variovorax</taxon>
    </lineage>
</organism>
<gene>
    <name evidence="4" type="ORF">MMF98_21980</name>
</gene>
<protein>
    <submittedName>
        <fullName evidence="4">Aconitase X</fullName>
    </submittedName>
</protein>
<dbReference type="Pfam" id="PF04412">
    <property type="entry name" value="AcnX"/>
    <property type="match status" value="1"/>
</dbReference>
<dbReference type="EMBL" id="JALGBI010000003">
    <property type="protein sequence ID" value="MCJ0765893.1"/>
    <property type="molecule type" value="Genomic_DNA"/>
</dbReference>
<dbReference type="PANTHER" id="PTHR36577:SF3">
    <property type="entry name" value="DUF521 DOMAIN PROTEIN (AFU_ORTHOLOGUE AFUA_6G00490)"/>
    <property type="match status" value="1"/>
</dbReference>
<evidence type="ECO:0000256" key="1">
    <source>
        <dbReference type="ARBA" id="ARBA00023004"/>
    </source>
</evidence>
<feature type="domain" description="Phosphomevalonate dehydratase large subunit-like" evidence="3">
    <location>
        <begin position="16"/>
        <end position="420"/>
    </location>
</feature>
<dbReference type="GO" id="GO:0016829">
    <property type="term" value="F:lyase activity"/>
    <property type="evidence" value="ECO:0007669"/>
    <property type="project" value="UniProtKB-KW"/>
</dbReference>
<keyword evidence="5" id="KW-1185">Reference proteome</keyword>
<proteinExistence type="predicted"/>
<keyword evidence="2" id="KW-0456">Lyase</keyword>
<dbReference type="Proteomes" id="UP001139447">
    <property type="component" value="Unassembled WGS sequence"/>
</dbReference>
<evidence type="ECO:0000259" key="3">
    <source>
        <dbReference type="Pfam" id="PF04412"/>
    </source>
</evidence>
<dbReference type="AlphaFoldDB" id="A0A9X1W539"/>
<name>A0A9X1W539_9BURK</name>
<dbReference type="InterPro" id="IPR007506">
    <property type="entry name" value="PMDh-L-like_dom"/>
</dbReference>
<reference evidence="4" key="1">
    <citation type="submission" date="2022-03" db="EMBL/GenBank/DDBJ databases">
        <authorList>
            <person name="Woo C.Y."/>
        </authorList>
    </citation>
    <scope>NUCLEOTIDE SEQUENCE</scope>
    <source>
        <strain evidence="4">CYS-02</strain>
    </source>
</reference>
<keyword evidence="1" id="KW-0408">Iron</keyword>
<accession>A0A9X1W539</accession>
<dbReference type="CDD" id="cd01355">
    <property type="entry name" value="AcnX"/>
    <property type="match status" value="1"/>
</dbReference>
<evidence type="ECO:0000256" key="2">
    <source>
        <dbReference type="ARBA" id="ARBA00023239"/>
    </source>
</evidence>